<feature type="coiled-coil region" evidence="13">
    <location>
        <begin position="375"/>
        <end position="409"/>
    </location>
</feature>
<comment type="subcellular location">
    <subcellularLocation>
        <location evidence="2">Cell membrane</location>
        <topology evidence="2">Multi-pass membrane protein</topology>
    </subcellularLocation>
</comment>
<evidence type="ECO:0000256" key="1">
    <source>
        <dbReference type="ARBA" id="ARBA00000085"/>
    </source>
</evidence>
<evidence type="ECO:0000256" key="4">
    <source>
        <dbReference type="ARBA" id="ARBA00022475"/>
    </source>
</evidence>
<dbReference type="InterPro" id="IPR003661">
    <property type="entry name" value="HisK_dim/P_dom"/>
</dbReference>
<dbReference type="SUPFAM" id="SSF103190">
    <property type="entry name" value="Sensory domain-like"/>
    <property type="match status" value="1"/>
</dbReference>
<keyword evidence="5" id="KW-0597">Phosphoprotein</keyword>
<evidence type="ECO:0000256" key="7">
    <source>
        <dbReference type="ARBA" id="ARBA00022692"/>
    </source>
</evidence>
<keyword evidence="12" id="KW-0902">Two-component regulatory system</keyword>
<feature type="transmembrane region" description="Helical" evidence="14">
    <location>
        <begin position="323"/>
        <end position="344"/>
    </location>
</feature>
<evidence type="ECO:0000256" key="13">
    <source>
        <dbReference type="SAM" id="Coils"/>
    </source>
</evidence>
<dbReference type="PROSITE" id="PS50109">
    <property type="entry name" value="HIS_KIN"/>
    <property type="match status" value="1"/>
</dbReference>
<evidence type="ECO:0000256" key="14">
    <source>
        <dbReference type="SAM" id="Phobius"/>
    </source>
</evidence>
<keyword evidence="8" id="KW-0547">Nucleotide-binding</keyword>
<sequence>MVGQKNAIAEDKIGKGTFQRVPLVFSGRSAVSRSLWLVVLLALLGAALGFVVLATGRIATTRAEDVLRDRALAALPLAADSLKGDVEKQRVIPLVLVRDGAVQEMLRSPSTAIKAALEDKLRAIGRDAGSSMIYVINPEGTAVAASNAGEPTSFVGTNYRFRHYFTEAMKNGTAMQYALGTVSARPGLYLSSRVDGPEGPLGVVVVKVELNRVESSWLRTRFLVFTTDERDVVLATSVPKWRFAALSPLSEEEMVTARDRLQLSGAPFEPVPLSRPGGNLVTASPASRSASFVAVSQEVGEALPGWRLYLLIPADTEISSAAMTARVTTLLALVLIGFVAFVIVRRRRSIRQRQDALVFMNAELEHRVKLRTAELQRSNEALAGEIGERENAEARVRRLRDELAQANRLSILGQIAAGVAHEINQPVAAIRTYAENAAQFLQSGRSHDTAENLKSIVAMTDRIGTITETQRSFSRRASGSVEPIPAEDAIDGALSLLSGRIRDSGVTIERMRIDPSPMVMASRIRLEQVLVNLLQNALDALKDQPEPRVEIALAENRKMVAISIRDNGPGLAPDIRRSLFMPFITNKEKGLGLGLVISEEIACELGGSLRLDNAGHGKGASFTVELRRAA</sequence>
<comment type="catalytic activity">
    <reaction evidence="1">
        <text>ATP + protein L-histidine = ADP + protein N-phospho-L-histidine.</text>
        <dbReference type="EC" id="2.7.13.3"/>
    </reaction>
</comment>
<evidence type="ECO:0000259" key="15">
    <source>
        <dbReference type="PROSITE" id="PS50109"/>
    </source>
</evidence>
<keyword evidence="6" id="KW-0808">Transferase</keyword>
<dbReference type="InterPro" id="IPR004358">
    <property type="entry name" value="Sig_transdc_His_kin-like_C"/>
</dbReference>
<dbReference type="Gene3D" id="6.10.250.3020">
    <property type="match status" value="1"/>
</dbReference>
<proteinExistence type="predicted"/>
<keyword evidence="7 14" id="KW-0812">Transmembrane</keyword>
<evidence type="ECO:0000256" key="11">
    <source>
        <dbReference type="ARBA" id="ARBA00022989"/>
    </source>
</evidence>
<dbReference type="Gene3D" id="3.30.450.20">
    <property type="entry name" value="PAS domain"/>
    <property type="match status" value="2"/>
</dbReference>
<dbReference type="PRINTS" id="PR00344">
    <property type="entry name" value="BCTRLSENSOR"/>
</dbReference>
<dbReference type="SMART" id="SM00387">
    <property type="entry name" value="HATPase_c"/>
    <property type="match status" value="1"/>
</dbReference>
<dbReference type="GO" id="GO:0005886">
    <property type="term" value="C:plasma membrane"/>
    <property type="evidence" value="ECO:0007669"/>
    <property type="project" value="UniProtKB-SubCell"/>
</dbReference>
<dbReference type="EC" id="2.7.13.3" evidence="3"/>
<dbReference type="Gene3D" id="3.30.565.10">
    <property type="entry name" value="Histidine kinase-like ATPase, C-terminal domain"/>
    <property type="match status" value="1"/>
</dbReference>
<dbReference type="Gene3D" id="1.10.287.130">
    <property type="match status" value="1"/>
</dbReference>
<evidence type="ECO:0000256" key="3">
    <source>
        <dbReference type="ARBA" id="ARBA00012438"/>
    </source>
</evidence>
<dbReference type="SMART" id="SM00388">
    <property type="entry name" value="HisKA"/>
    <property type="match status" value="1"/>
</dbReference>
<evidence type="ECO:0000256" key="6">
    <source>
        <dbReference type="ARBA" id="ARBA00022679"/>
    </source>
</evidence>
<dbReference type="InterPro" id="IPR029151">
    <property type="entry name" value="Sensor-like_sf"/>
</dbReference>
<feature type="transmembrane region" description="Helical" evidence="14">
    <location>
        <begin position="35"/>
        <end position="54"/>
    </location>
</feature>
<organism evidence="16">
    <name type="scientific">Mesorhizobium sp. WSM2240</name>
    <dbReference type="NCBI Taxonomy" id="3228851"/>
    <lineage>
        <taxon>Bacteria</taxon>
        <taxon>Pseudomonadati</taxon>
        <taxon>Pseudomonadota</taxon>
        <taxon>Alphaproteobacteria</taxon>
        <taxon>Hyphomicrobiales</taxon>
        <taxon>Phyllobacteriaceae</taxon>
        <taxon>Mesorhizobium</taxon>
    </lineage>
</organism>
<keyword evidence="11 14" id="KW-1133">Transmembrane helix</keyword>
<dbReference type="PIRSF" id="PIRSF036431">
    <property type="entry name" value="STHK_DctB"/>
    <property type="match status" value="1"/>
</dbReference>
<evidence type="ECO:0000256" key="8">
    <source>
        <dbReference type="ARBA" id="ARBA00022741"/>
    </source>
</evidence>
<dbReference type="RefSeq" id="WP_353642899.1">
    <property type="nucleotide sequence ID" value="NZ_CP159253.1"/>
</dbReference>
<dbReference type="Pfam" id="PF00512">
    <property type="entry name" value="HisKA"/>
    <property type="match status" value="1"/>
</dbReference>
<dbReference type="InterPro" id="IPR036890">
    <property type="entry name" value="HATPase_C_sf"/>
</dbReference>
<evidence type="ECO:0000256" key="9">
    <source>
        <dbReference type="ARBA" id="ARBA00022777"/>
    </source>
</evidence>
<evidence type="ECO:0000256" key="12">
    <source>
        <dbReference type="ARBA" id="ARBA00023012"/>
    </source>
</evidence>
<dbReference type="GO" id="GO:0000155">
    <property type="term" value="F:phosphorelay sensor kinase activity"/>
    <property type="evidence" value="ECO:0007669"/>
    <property type="project" value="InterPro"/>
</dbReference>
<dbReference type="GO" id="GO:0005524">
    <property type="term" value="F:ATP binding"/>
    <property type="evidence" value="ECO:0007669"/>
    <property type="project" value="UniProtKB-KW"/>
</dbReference>
<evidence type="ECO:0000256" key="5">
    <source>
        <dbReference type="ARBA" id="ARBA00022553"/>
    </source>
</evidence>
<keyword evidence="4" id="KW-1003">Cell membrane</keyword>
<evidence type="ECO:0000256" key="10">
    <source>
        <dbReference type="ARBA" id="ARBA00022840"/>
    </source>
</evidence>
<keyword evidence="13" id="KW-0175">Coiled coil</keyword>
<dbReference type="SUPFAM" id="SSF47384">
    <property type="entry name" value="Homodimeric domain of signal transducing histidine kinase"/>
    <property type="match status" value="1"/>
</dbReference>
<gene>
    <name evidence="16" type="ORF">ABVK50_02780</name>
</gene>
<dbReference type="EMBL" id="CP159253">
    <property type="protein sequence ID" value="XCG49567.1"/>
    <property type="molecule type" value="Genomic_DNA"/>
</dbReference>
<dbReference type="InterPro" id="IPR003594">
    <property type="entry name" value="HATPase_dom"/>
</dbReference>
<keyword evidence="10" id="KW-0067">ATP-binding</keyword>
<dbReference type="AlphaFoldDB" id="A0AAU8CRU9"/>
<evidence type="ECO:0000256" key="2">
    <source>
        <dbReference type="ARBA" id="ARBA00004651"/>
    </source>
</evidence>
<dbReference type="Pfam" id="PF02518">
    <property type="entry name" value="HATPase_c"/>
    <property type="match status" value="1"/>
</dbReference>
<keyword evidence="14" id="KW-0472">Membrane</keyword>
<dbReference type="PANTHER" id="PTHR43065">
    <property type="entry name" value="SENSOR HISTIDINE KINASE"/>
    <property type="match status" value="1"/>
</dbReference>
<dbReference type="PANTHER" id="PTHR43065:SF46">
    <property type="entry name" value="C4-DICARBOXYLATE TRANSPORT SENSOR PROTEIN DCTB"/>
    <property type="match status" value="1"/>
</dbReference>
<accession>A0AAU8CRU9</accession>
<dbReference type="InterPro" id="IPR017055">
    <property type="entry name" value="Sig_transdc_His_kinase_DctB"/>
</dbReference>
<dbReference type="CDD" id="cd00082">
    <property type="entry name" value="HisKA"/>
    <property type="match status" value="1"/>
</dbReference>
<feature type="domain" description="Histidine kinase" evidence="15">
    <location>
        <begin position="418"/>
        <end position="630"/>
    </location>
</feature>
<reference evidence="16" key="1">
    <citation type="submission" date="2024-06" db="EMBL/GenBank/DDBJ databases">
        <title>Mesorhizobium karijinii sp. nov., a symbiont of the iconic Swainsona formosa from arid Australia.</title>
        <authorList>
            <person name="Hill Y.J."/>
            <person name="Watkin E.L.J."/>
            <person name="O'Hara G.W."/>
            <person name="Terpolilli J."/>
            <person name="Tye M.L."/>
            <person name="Kohlmeier M.G."/>
        </authorList>
    </citation>
    <scope>NUCLEOTIDE SEQUENCE</scope>
    <source>
        <strain evidence="16">WSM2240</strain>
    </source>
</reference>
<name>A0AAU8CRU9_9HYPH</name>
<dbReference type="SUPFAM" id="SSF55874">
    <property type="entry name" value="ATPase domain of HSP90 chaperone/DNA topoisomerase II/histidine kinase"/>
    <property type="match status" value="1"/>
</dbReference>
<dbReference type="InterPro" id="IPR005467">
    <property type="entry name" value="His_kinase_dom"/>
</dbReference>
<protein>
    <recommendedName>
        <fullName evidence="3">histidine kinase</fullName>
        <ecNumber evidence="3">2.7.13.3</ecNumber>
    </recommendedName>
</protein>
<dbReference type="InterPro" id="IPR036097">
    <property type="entry name" value="HisK_dim/P_sf"/>
</dbReference>
<keyword evidence="9 16" id="KW-0418">Kinase</keyword>
<evidence type="ECO:0000313" key="16">
    <source>
        <dbReference type="EMBL" id="XCG49567.1"/>
    </source>
</evidence>